<dbReference type="WBParaSite" id="ACRNAN_Path_228.g850.t1">
    <property type="protein sequence ID" value="ACRNAN_Path_228.g850.t1"/>
    <property type="gene ID" value="ACRNAN_Path_228.g850"/>
</dbReference>
<dbReference type="GO" id="GO:0003697">
    <property type="term" value="F:single-stranded DNA binding"/>
    <property type="evidence" value="ECO:0007669"/>
    <property type="project" value="TreeGrafter"/>
</dbReference>
<dbReference type="GO" id="GO:0005815">
    <property type="term" value="C:microtubule organizing center"/>
    <property type="evidence" value="ECO:0007669"/>
    <property type="project" value="TreeGrafter"/>
</dbReference>
<dbReference type="GO" id="GO:0000723">
    <property type="term" value="P:telomere maintenance"/>
    <property type="evidence" value="ECO:0007669"/>
    <property type="project" value="TreeGrafter"/>
</dbReference>
<dbReference type="GO" id="GO:0000400">
    <property type="term" value="F:four-way junction DNA binding"/>
    <property type="evidence" value="ECO:0007669"/>
    <property type="project" value="TreeGrafter"/>
</dbReference>
<reference evidence="4" key="1">
    <citation type="submission" date="2022-11" db="UniProtKB">
        <authorList>
            <consortium name="WormBaseParasite"/>
        </authorList>
    </citation>
    <scope>IDENTIFICATION</scope>
</reference>
<accession>A0A914C3V4</accession>
<evidence type="ECO:0000313" key="4">
    <source>
        <dbReference type="WBParaSite" id="ACRNAN_Path_228.g850.t1"/>
    </source>
</evidence>
<protein>
    <submittedName>
        <fullName evidence="4">DNA recombination and repair protein Rad51-like C-terminal domain-containing protein</fullName>
    </submittedName>
</protein>
<comment type="subcellular location">
    <subcellularLocation>
        <location evidence="1">Nucleus</location>
    </subcellularLocation>
</comment>
<dbReference type="InterPro" id="IPR027417">
    <property type="entry name" value="P-loop_NTPase"/>
</dbReference>
<dbReference type="GO" id="GO:0042148">
    <property type="term" value="P:DNA strand invasion"/>
    <property type="evidence" value="ECO:0007669"/>
    <property type="project" value="TreeGrafter"/>
</dbReference>
<dbReference type="GO" id="GO:0033063">
    <property type="term" value="C:Rad51B-Rad51C-Rad51D-XRCC2 complex"/>
    <property type="evidence" value="ECO:0007669"/>
    <property type="project" value="TreeGrafter"/>
</dbReference>
<dbReference type="GO" id="GO:0005657">
    <property type="term" value="C:replication fork"/>
    <property type="evidence" value="ECO:0007669"/>
    <property type="project" value="TreeGrafter"/>
</dbReference>
<dbReference type="GO" id="GO:0000724">
    <property type="term" value="P:double-strand break repair via homologous recombination"/>
    <property type="evidence" value="ECO:0007669"/>
    <property type="project" value="TreeGrafter"/>
</dbReference>
<dbReference type="Proteomes" id="UP000887540">
    <property type="component" value="Unplaced"/>
</dbReference>
<evidence type="ECO:0000256" key="2">
    <source>
        <dbReference type="ARBA" id="ARBA00023242"/>
    </source>
</evidence>
<keyword evidence="3" id="KW-1185">Reference proteome</keyword>
<dbReference type="PANTHER" id="PTHR46457:SF1">
    <property type="entry name" value="DNA REPAIR PROTEIN RAD51 HOMOLOG 4"/>
    <property type="match status" value="1"/>
</dbReference>
<evidence type="ECO:0000256" key="1">
    <source>
        <dbReference type="ARBA" id="ARBA00004123"/>
    </source>
</evidence>
<dbReference type="GO" id="GO:0008094">
    <property type="term" value="F:ATP-dependent activity, acting on DNA"/>
    <property type="evidence" value="ECO:0007669"/>
    <property type="project" value="TreeGrafter"/>
</dbReference>
<organism evidence="3 4">
    <name type="scientific">Acrobeloides nanus</name>
    <dbReference type="NCBI Taxonomy" id="290746"/>
    <lineage>
        <taxon>Eukaryota</taxon>
        <taxon>Metazoa</taxon>
        <taxon>Ecdysozoa</taxon>
        <taxon>Nematoda</taxon>
        <taxon>Chromadorea</taxon>
        <taxon>Rhabditida</taxon>
        <taxon>Tylenchina</taxon>
        <taxon>Cephalobomorpha</taxon>
        <taxon>Cephaloboidea</taxon>
        <taxon>Cephalobidae</taxon>
        <taxon>Acrobeloides</taxon>
    </lineage>
</organism>
<name>A0A914C3V4_9BILA</name>
<dbReference type="SUPFAM" id="SSF52540">
    <property type="entry name" value="P-loop containing nucleoside triphosphate hydrolases"/>
    <property type="match status" value="1"/>
</dbReference>
<dbReference type="GO" id="GO:0007131">
    <property type="term" value="P:reciprocal meiotic recombination"/>
    <property type="evidence" value="ECO:0007669"/>
    <property type="project" value="TreeGrafter"/>
</dbReference>
<dbReference type="InterPro" id="IPR051988">
    <property type="entry name" value="HRR_RAD51_Paralog"/>
</dbReference>
<dbReference type="Gene3D" id="3.40.50.300">
    <property type="entry name" value="P-loop containing nucleotide triphosphate hydrolases"/>
    <property type="match status" value="1"/>
</dbReference>
<keyword evidence="2" id="KW-0539">Nucleus</keyword>
<evidence type="ECO:0000313" key="3">
    <source>
        <dbReference type="Proteomes" id="UP000887540"/>
    </source>
</evidence>
<dbReference type="PANTHER" id="PTHR46457">
    <property type="entry name" value="DNA REPAIR PROTEIN RAD51 HOMOLOG 4"/>
    <property type="match status" value="1"/>
</dbReference>
<dbReference type="AlphaFoldDB" id="A0A914C3V4"/>
<sequence>MTAMRFTLTLMDHSDYRGYYKLWKLEAINGFNRILVKRIHDSDELISALLELEGIAESHTISILIVDSIGCMLSETAFALRDGGYRTQVRVLEILRNLCNKHGITVLLVNNIVKWQDRITPSLGKRWKNNTAISHRIYLTRLPDLGIRYFEIEDKNPITRINFTISEKGFHEKEE</sequence>
<proteinExistence type="predicted"/>